<dbReference type="SUPFAM" id="SSF48498">
    <property type="entry name" value="Tetracyclin repressor-like, C-terminal domain"/>
    <property type="match status" value="1"/>
</dbReference>
<dbReference type="GO" id="GO:0000976">
    <property type="term" value="F:transcription cis-regulatory region binding"/>
    <property type="evidence" value="ECO:0007669"/>
    <property type="project" value="TreeGrafter"/>
</dbReference>
<dbReference type="SUPFAM" id="SSF46689">
    <property type="entry name" value="Homeodomain-like"/>
    <property type="match status" value="1"/>
</dbReference>
<gene>
    <name evidence="4" type="ORF">BST43_14175</name>
</gene>
<dbReference type="GO" id="GO:0003700">
    <property type="term" value="F:DNA-binding transcription factor activity"/>
    <property type="evidence" value="ECO:0007669"/>
    <property type="project" value="TreeGrafter"/>
</dbReference>
<protein>
    <submittedName>
        <fullName evidence="4">TetR family transcriptional regulator</fullName>
    </submittedName>
</protein>
<dbReference type="OrthoDB" id="3210235at2"/>
<organism evidence="4 5">
    <name type="scientific">Mycobacteroides saopaulense</name>
    <dbReference type="NCBI Taxonomy" id="1578165"/>
    <lineage>
        <taxon>Bacteria</taxon>
        <taxon>Bacillati</taxon>
        <taxon>Actinomycetota</taxon>
        <taxon>Actinomycetes</taxon>
        <taxon>Mycobacteriales</taxon>
        <taxon>Mycobacteriaceae</taxon>
        <taxon>Mycobacteroides</taxon>
    </lineage>
</organism>
<evidence type="ECO:0000259" key="3">
    <source>
        <dbReference type="PROSITE" id="PS50977"/>
    </source>
</evidence>
<name>A0A1X0J3I8_9MYCO</name>
<dbReference type="RefSeq" id="WP_083017012.1">
    <property type="nucleotide sequence ID" value="NZ_MVII01000017.1"/>
</dbReference>
<dbReference type="EMBL" id="MVII01000017">
    <property type="protein sequence ID" value="ORB56278.1"/>
    <property type="molecule type" value="Genomic_DNA"/>
</dbReference>
<evidence type="ECO:0000256" key="1">
    <source>
        <dbReference type="ARBA" id="ARBA00023125"/>
    </source>
</evidence>
<reference evidence="4 5" key="1">
    <citation type="submission" date="2016-12" db="EMBL/GenBank/DDBJ databases">
        <title>The new phylogeny of genus Mycobacterium.</title>
        <authorList>
            <person name="Tortoli E."/>
            <person name="Trovato A."/>
            <person name="Cirillo D.M."/>
        </authorList>
    </citation>
    <scope>NUCLEOTIDE SEQUENCE [LARGE SCALE GENOMIC DNA]</scope>
    <source>
        <strain evidence="4 5">CCUG 66554</strain>
    </source>
</reference>
<dbReference type="InterPro" id="IPR050109">
    <property type="entry name" value="HTH-type_TetR-like_transc_reg"/>
</dbReference>
<dbReference type="AlphaFoldDB" id="A0A1X0J3I8"/>
<keyword evidence="1 2" id="KW-0238">DNA-binding</keyword>
<feature type="domain" description="HTH tetR-type" evidence="3">
    <location>
        <begin position="9"/>
        <end position="69"/>
    </location>
</feature>
<dbReference type="PANTHER" id="PTHR30055">
    <property type="entry name" value="HTH-TYPE TRANSCRIPTIONAL REGULATOR RUTR"/>
    <property type="match status" value="1"/>
</dbReference>
<dbReference type="PRINTS" id="PR00455">
    <property type="entry name" value="HTHTETR"/>
</dbReference>
<accession>A0A1X0J3I8</accession>
<dbReference type="InterPro" id="IPR009057">
    <property type="entry name" value="Homeodomain-like_sf"/>
</dbReference>
<evidence type="ECO:0000313" key="4">
    <source>
        <dbReference type="EMBL" id="ORB56278.1"/>
    </source>
</evidence>
<proteinExistence type="predicted"/>
<evidence type="ECO:0000256" key="2">
    <source>
        <dbReference type="PROSITE-ProRule" id="PRU00335"/>
    </source>
</evidence>
<dbReference type="Pfam" id="PF00440">
    <property type="entry name" value="TetR_N"/>
    <property type="match status" value="1"/>
</dbReference>
<comment type="caution">
    <text evidence="4">The sequence shown here is derived from an EMBL/GenBank/DDBJ whole genome shotgun (WGS) entry which is preliminary data.</text>
</comment>
<evidence type="ECO:0000313" key="5">
    <source>
        <dbReference type="Proteomes" id="UP000192434"/>
    </source>
</evidence>
<dbReference type="Pfam" id="PF17920">
    <property type="entry name" value="TetR_C_16"/>
    <property type="match status" value="1"/>
</dbReference>
<dbReference type="InterPro" id="IPR001647">
    <property type="entry name" value="HTH_TetR"/>
</dbReference>
<dbReference type="Gene3D" id="1.10.357.10">
    <property type="entry name" value="Tetracycline Repressor, domain 2"/>
    <property type="match status" value="1"/>
</dbReference>
<dbReference type="Proteomes" id="UP000192434">
    <property type="component" value="Unassembled WGS sequence"/>
</dbReference>
<feature type="DNA-binding region" description="H-T-H motif" evidence="2">
    <location>
        <begin position="32"/>
        <end position="51"/>
    </location>
</feature>
<sequence length="191" mass="20952">MSLEPRRSDATRAAILEAAQEHFAGVGYEKATIRAIAATAGIDPSLVMRYYGNKGKLFAAAANFDIQLPENLTEIPRSQLGAALVEHFLEKWEADDTMVALLRATVSQESARARMAEIFSSQMVPVIESLTTDRALERATLISTQMIGLAMCRYVIQLGHVPDMTHEQIIELVAPTIQYYLDCSTDDCGAS</sequence>
<dbReference type="InterPro" id="IPR036271">
    <property type="entry name" value="Tet_transcr_reg_TetR-rel_C_sf"/>
</dbReference>
<dbReference type="Gene3D" id="1.10.10.60">
    <property type="entry name" value="Homeodomain-like"/>
    <property type="match status" value="1"/>
</dbReference>
<dbReference type="STRING" id="1578165.BKG68_08000"/>
<dbReference type="InterPro" id="IPR041678">
    <property type="entry name" value="TetR_C_16"/>
</dbReference>
<dbReference type="PANTHER" id="PTHR30055:SF235">
    <property type="entry name" value="TRANSCRIPTIONAL REGULATORY PROTEIN"/>
    <property type="match status" value="1"/>
</dbReference>
<dbReference type="PROSITE" id="PS50977">
    <property type="entry name" value="HTH_TETR_2"/>
    <property type="match status" value="1"/>
</dbReference>